<organism evidence="3 4">
    <name type="scientific">Sphingomonas naasensis</name>
    <dbReference type="NCBI Taxonomy" id="1344951"/>
    <lineage>
        <taxon>Bacteria</taxon>
        <taxon>Pseudomonadati</taxon>
        <taxon>Pseudomonadota</taxon>
        <taxon>Alphaproteobacteria</taxon>
        <taxon>Sphingomonadales</taxon>
        <taxon>Sphingomonadaceae</taxon>
        <taxon>Sphingomonas</taxon>
    </lineage>
</organism>
<evidence type="ECO:0000313" key="4">
    <source>
        <dbReference type="Proteomes" id="UP000309848"/>
    </source>
</evidence>
<dbReference type="PROSITE" id="PS51318">
    <property type="entry name" value="TAT"/>
    <property type="match status" value="1"/>
</dbReference>
<dbReference type="SUPFAM" id="SSF51735">
    <property type="entry name" value="NAD(P)-binding Rossmann-fold domains"/>
    <property type="match status" value="1"/>
</dbReference>
<dbReference type="InterPro" id="IPR006311">
    <property type="entry name" value="TAT_signal"/>
</dbReference>
<dbReference type="InterPro" id="IPR004104">
    <property type="entry name" value="Gfo/Idh/MocA-like_OxRdtase_C"/>
</dbReference>
<dbReference type="InterPro" id="IPR000683">
    <property type="entry name" value="Gfo/Idh/MocA-like_OxRdtase_N"/>
</dbReference>
<accession>A0A4S1WS78</accession>
<dbReference type="GO" id="GO:0000166">
    <property type="term" value="F:nucleotide binding"/>
    <property type="evidence" value="ECO:0007669"/>
    <property type="project" value="InterPro"/>
</dbReference>
<name>A0A4S1WS78_9SPHN</name>
<feature type="domain" description="Gfo/Idh/MocA-like oxidoreductase C-terminal" evidence="2">
    <location>
        <begin position="182"/>
        <end position="379"/>
    </location>
</feature>
<dbReference type="RefSeq" id="WP_135982867.1">
    <property type="nucleotide sequence ID" value="NZ_JAASQM010000001.1"/>
</dbReference>
<dbReference type="OrthoDB" id="9781031at2"/>
<proteinExistence type="predicted"/>
<dbReference type="Pfam" id="PF02894">
    <property type="entry name" value="GFO_IDH_MocA_C"/>
    <property type="match status" value="1"/>
</dbReference>
<dbReference type="SUPFAM" id="SSF55347">
    <property type="entry name" value="Glyceraldehyde-3-phosphate dehydrogenase-like, C-terminal domain"/>
    <property type="match status" value="1"/>
</dbReference>
<dbReference type="InterPro" id="IPR050463">
    <property type="entry name" value="Gfo/Idh/MocA_oxidrdct_glycsds"/>
</dbReference>
<evidence type="ECO:0000259" key="2">
    <source>
        <dbReference type="Pfam" id="PF02894"/>
    </source>
</evidence>
<comment type="caution">
    <text evidence="3">The sequence shown here is derived from an EMBL/GenBank/DDBJ whole genome shotgun (WGS) entry which is preliminary data.</text>
</comment>
<dbReference type="Gene3D" id="3.30.360.10">
    <property type="entry name" value="Dihydrodipicolinate Reductase, domain 2"/>
    <property type="match status" value="1"/>
</dbReference>
<gene>
    <name evidence="3" type="ORF">E5A74_03615</name>
</gene>
<evidence type="ECO:0000259" key="1">
    <source>
        <dbReference type="Pfam" id="PF01408"/>
    </source>
</evidence>
<sequence>MDRTEGTAVRRRDVLGGLAAGTALATALDANAARVAAADTRKRYVSVGVGSRNRMYQEALWGPHKAHGELVAICDTNPGRMAYVGIRAAKAGAPAPKPYLASDFDKMLREQKPDAVIVTPPDAFHNEYIIRALDAGVDVITEKPMTTTAAKAQQILDAVKRSGRHIRVTFNYRYSPFRSQVKELLMSGVIGDVLSVDFHWLLNTVHGADYFRRWHSNKAISGGLMVHKATHHFDLVNWWLSDMPVSVNATGKREFYTPEMARRFGLEGPHQRCHTCPEKNKCTFFFDMAADPALKALYLDAEKYDGYFRDQCVWRPEISIEDTMNVIVGYAGGTTLSYSLNAFNAWEGYHVAFNGTKGRLEHSVVEQGGVAGASNERDEDRIKTRIIPMRGEAQDLKPDTGAGSHGGGDAVMLADIFDPGAPNDPLMRAADERGGAASCLIGIAADKCFETGQPVRIDSLVTGLDWPALPKMPGHKEAVPMPMRTAKLTGG</sequence>
<dbReference type="Proteomes" id="UP000309848">
    <property type="component" value="Unassembled WGS sequence"/>
</dbReference>
<evidence type="ECO:0000313" key="3">
    <source>
        <dbReference type="EMBL" id="TGX46254.1"/>
    </source>
</evidence>
<dbReference type="EMBL" id="SRXU01000001">
    <property type="protein sequence ID" value="TGX46254.1"/>
    <property type="molecule type" value="Genomic_DNA"/>
</dbReference>
<dbReference type="InterPro" id="IPR036291">
    <property type="entry name" value="NAD(P)-bd_dom_sf"/>
</dbReference>
<reference evidence="3 4" key="1">
    <citation type="submission" date="2019-04" db="EMBL/GenBank/DDBJ databases">
        <title>Sphingomonas psychrotolerans sp. nov., isolated from soil in the Tianshan Mountains, Xinjiang, China.</title>
        <authorList>
            <person name="Luo Y."/>
            <person name="Sheng H."/>
        </authorList>
    </citation>
    <scope>NUCLEOTIDE SEQUENCE [LARGE SCALE GENOMIC DNA]</scope>
    <source>
        <strain evidence="3 4">KIS18-15</strain>
    </source>
</reference>
<dbReference type="Gene3D" id="3.40.50.720">
    <property type="entry name" value="NAD(P)-binding Rossmann-like Domain"/>
    <property type="match status" value="1"/>
</dbReference>
<dbReference type="Pfam" id="PF01408">
    <property type="entry name" value="GFO_IDH_MocA"/>
    <property type="match status" value="1"/>
</dbReference>
<dbReference type="PANTHER" id="PTHR43818:SF5">
    <property type="entry name" value="OXIDOREDUCTASE FAMILY PROTEIN"/>
    <property type="match status" value="1"/>
</dbReference>
<feature type="domain" description="Gfo/Idh/MocA-like oxidoreductase N-terminal" evidence="1">
    <location>
        <begin position="43"/>
        <end position="169"/>
    </location>
</feature>
<dbReference type="AlphaFoldDB" id="A0A4S1WS78"/>
<dbReference type="PANTHER" id="PTHR43818">
    <property type="entry name" value="BCDNA.GH03377"/>
    <property type="match status" value="1"/>
</dbReference>
<keyword evidence="4" id="KW-1185">Reference proteome</keyword>
<protein>
    <submittedName>
        <fullName evidence="3">Gfo/Idh/MocA family oxidoreductase</fullName>
    </submittedName>
</protein>